<feature type="compositionally biased region" description="Low complexity" evidence="1">
    <location>
        <begin position="69"/>
        <end position="80"/>
    </location>
</feature>
<organism evidence="2 3">
    <name type="scientific">Nannocystis pusilla</name>
    <dbReference type="NCBI Taxonomy" id="889268"/>
    <lineage>
        <taxon>Bacteria</taxon>
        <taxon>Pseudomonadati</taxon>
        <taxon>Myxococcota</taxon>
        <taxon>Polyangia</taxon>
        <taxon>Nannocystales</taxon>
        <taxon>Nannocystaceae</taxon>
        <taxon>Nannocystis</taxon>
    </lineage>
</organism>
<evidence type="ECO:0000313" key="2">
    <source>
        <dbReference type="EMBL" id="MCY1008549.1"/>
    </source>
</evidence>
<sequence length="80" mass="8401">MTTAACWSSPRTPASSDTPRAPSRSSITARSPIGTPREAATHLRRAADLVATQLAETPVLEWGPHREPTPSSATPAPEAN</sequence>
<feature type="region of interest" description="Disordered" evidence="1">
    <location>
        <begin position="56"/>
        <end position="80"/>
    </location>
</feature>
<name>A0A9X3IZG3_9BACT</name>
<dbReference type="AlphaFoldDB" id="A0A9X3IZG3"/>
<dbReference type="RefSeq" id="WP_267771156.1">
    <property type="nucleotide sequence ID" value="NZ_JAPNKE010000002.1"/>
</dbReference>
<feature type="region of interest" description="Disordered" evidence="1">
    <location>
        <begin position="1"/>
        <end position="43"/>
    </location>
</feature>
<keyword evidence="3" id="KW-1185">Reference proteome</keyword>
<reference evidence="2" key="1">
    <citation type="submission" date="2022-11" db="EMBL/GenBank/DDBJ databases">
        <title>Minimal conservation of predation-associated metabolite biosynthetic gene clusters underscores biosynthetic potential of Myxococcota including descriptions for ten novel species: Archangium lansinium sp. nov., Myxococcus landrumus sp. nov., Nannocystis bai.</title>
        <authorList>
            <person name="Ahearne A."/>
            <person name="Stevens C."/>
            <person name="Phillips K."/>
        </authorList>
    </citation>
    <scope>NUCLEOTIDE SEQUENCE</scope>
    <source>
        <strain evidence="2">Na p29</strain>
    </source>
</reference>
<comment type="caution">
    <text evidence="2">The sequence shown here is derived from an EMBL/GenBank/DDBJ whole genome shotgun (WGS) entry which is preliminary data.</text>
</comment>
<protein>
    <submittedName>
        <fullName evidence="2">Uncharacterized protein</fullName>
    </submittedName>
</protein>
<evidence type="ECO:0000256" key="1">
    <source>
        <dbReference type="SAM" id="MobiDB-lite"/>
    </source>
</evidence>
<proteinExistence type="predicted"/>
<gene>
    <name evidence="2" type="ORF">OV079_23910</name>
</gene>
<evidence type="ECO:0000313" key="3">
    <source>
        <dbReference type="Proteomes" id="UP001150924"/>
    </source>
</evidence>
<feature type="compositionally biased region" description="Polar residues" evidence="1">
    <location>
        <begin position="1"/>
        <end position="29"/>
    </location>
</feature>
<accession>A0A9X3IZG3</accession>
<dbReference type="Proteomes" id="UP001150924">
    <property type="component" value="Unassembled WGS sequence"/>
</dbReference>
<dbReference type="EMBL" id="JAPNKE010000002">
    <property type="protein sequence ID" value="MCY1008549.1"/>
    <property type="molecule type" value="Genomic_DNA"/>
</dbReference>